<protein>
    <submittedName>
        <fullName evidence="1">Uncharacterized protein</fullName>
    </submittedName>
</protein>
<proteinExistence type="predicted"/>
<name>A0ABY0NXY8_9HYPH</name>
<gene>
    <name evidence="1" type="ORF">SAMN05421844_103590</name>
</gene>
<reference evidence="1 2" key="1">
    <citation type="submission" date="2016-10" db="EMBL/GenBank/DDBJ databases">
        <authorList>
            <person name="Varghese N."/>
            <person name="Submissions S."/>
        </authorList>
    </citation>
    <scope>NUCLEOTIDE SEQUENCE [LARGE SCALE GENOMIC DNA]</scope>
    <source>
        <strain evidence="1 2">DSM 26672</strain>
    </source>
</reference>
<evidence type="ECO:0000313" key="2">
    <source>
        <dbReference type="Proteomes" id="UP000199468"/>
    </source>
</evidence>
<comment type="caution">
    <text evidence="1">The sequence shown here is derived from an EMBL/GenBank/DDBJ whole genome shotgun (WGS) entry which is preliminary data.</text>
</comment>
<evidence type="ECO:0000313" key="1">
    <source>
        <dbReference type="EMBL" id="SDG34361.1"/>
    </source>
</evidence>
<dbReference type="Proteomes" id="UP000199468">
    <property type="component" value="Unassembled WGS sequence"/>
</dbReference>
<keyword evidence="2" id="KW-1185">Reference proteome</keyword>
<dbReference type="EMBL" id="FNBZ01000003">
    <property type="protein sequence ID" value="SDG34361.1"/>
    <property type="molecule type" value="Genomic_DNA"/>
</dbReference>
<accession>A0ABY0NXY8</accession>
<sequence>MLPAVVKHYLAAIETLAETVRANAAFAAESKTALRDLIATVTVHPAEAGTAPEILIEGHLTKMIGGDHFPTRQAWGRRW</sequence>
<organism evidence="1 2">
    <name type="scientific">Bosea robiniae</name>
    <dbReference type="NCBI Taxonomy" id="1036780"/>
    <lineage>
        <taxon>Bacteria</taxon>
        <taxon>Pseudomonadati</taxon>
        <taxon>Pseudomonadota</taxon>
        <taxon>Alphaproteobacteria</taxon>
        <taxon>Hyphomicrobiales</taxon>
        <taxon>Boseaceae</taxon>
        <taxon>Bosea</taxon>
    </lineage>
</organism>